<dbReference type="Proteomes" id="UP000016567">
    <property type="component" value="Unassembled WGS sequence"/>
</dbReference>
<reference evidence="2 3" key="1">
    <citation type="submission" date="2013-09" db="EMBL/GenBank/DDBJ databases">
        <title>Whole genome shotgun sequence of Vibrio azureus NBRC 104587.</title>
        <authorList>
            <person name="Isaki S."/>
            <person name="Hosoyama A."/>
            <person name="Numata M."/>
            <person name="Hashimoto M."/>
            <person name="Hosoyama Y."/>
            <person name="Tsuchikane K."/>
            <person name="Noguchi M."/>
            <person name="Hirakata S."/>
            <person name="Ichikawa N."/>
            <person name="Ohji S."/>
            <person name="Yamazoe A."/>
            <person name="Fujita N."/>
        </authorList>
    </citation>
    <scope>NUCLEOTIDE SEQUENCE [LARGE SCALE GENOMIC DNA]</scope>
    <source>
        <strain evidence="2 3">NBRC 104587</strain>
    </source>
</reference>
<feature type="signal peptide" evidence="1">
    <location>
        <begin position="1"/>
        <end position="19"/>
    </location>
</feature>
<evidence type="ECO:0000313" key="2">
    <source>
        <dbReference type="EMBL" id="GAD75787.1"/>
    </source>
</evidence>
<dbReference type="RefSeq" id="WP_021709543.1">
    <property type="nucleotide sequence ID" value="NZ_BATL01000030.1"/>
</dbReference>
<proteinExistence type="predicted"/>
<organism evidence="2 3">
    <name type="scientific">Vibrio azureus NBRC 104587</name>
    <dbReference type="NCBI Taxonomy" id="1219077"/>
    <lineage>
        <taxon>Bacteria</taxon>
        <taxon>Pseudomonadati</taxon>
        <taxon>Pseudomonadota</taxon>
        <taxon>Gammaproteobacteria</taxon>
        <taxon>Vibrionales</taxon>
        <taxon>Vibrionaceae</taxon>
        <taxon>Vibrio</taxon>
    </lineage>
</organism>
<protein>
    <recommendedName>
        <fullName evidence="4">Lipoprotein</fullName>
    </recommendedName>
</protein>
<dbReference type="eggNOG" id="ENOG5032S51">
    <property type="taxonomic scope" value="Bacteria"/>
</dbReference>
<evidence type="ECO:0008006" key="4">
    <source>
        <dbReference type="Google" id="ProtNLM"/>
    </source>
</evidence>
<dbReference type="AlphaFoldDB" id="U3ARA0"/>
<sequence>MKYLSIWTPCALAISALLVGCGGGEGGGASAPPSTPTPALYGEALEEAETAELVAQKGFNFGTDYKVDVSLSVAEPAGAEGYLSLYTEFDAASGRPDYASRIVLSTLDNQGGYSHSMRLPNHVNQVWAEVWYRDAPTKPLKQMLTVSNGVINETL</sequence>
<accession>U3ARA0</accession>
<dbReference type="EMBL" id="BATL01000030">
    <property type="protein sequence ID" value="GAD75787.1"/>
    <property type="molecule type" value="Genomic_DNA"/>
</dbReference>
<name>U3ARA0_9VIBR</name>
<dbReference type="STRING" id="1219077.VAZ01S_030_00050"/>
<keyword evidence="1" id="KW-0732">Signal</keyword>
<comment type="caution">
    <text evidence="2">The sequence shown here is derived from an EMBL/GenBank/DDBJ whole genome shotgun (WGS) entry which is preliminary data.</text>
</comment>
<gene>
    <name evidence="2" type="ORF">VAZ01S_030_00050</name>
</gene>
<dbReference type="PROSITE" id="PS51257">
    <property type="entry name" value="PROKAR_LIPOPROTEIN"/>
    <property type="match status" value="1"/>
</dbReference>
<evidence type="ECO:0000313" key="3">
    <source>
        <dbReference type="Proteomes" id="UP000016567"/>
    </source>
</evidence>
<feature type="chain" id="PRO_5004638047" description="Lipoprotein" evidence="1">
    <location>
        <begin position="20"/>
        <end position="155"/>
    </location>
</feature>
<evidence type="ECO:0000256" key="1">
    <source>
        <dbReference type="SAM" id="SignalP"/>
    </source>
</evidence>
<keyword evidence="3" id="KW-1185">Reference proteome</keyword>